<accession>A0A101LUR9</accession>
<evidence type="ECO:0000313" key="2">
    <source>
        <dbReference type="EMBL" id="KUM45734.1"/>
    </source>
</evidence>
<feature type="region of interest" description="Disordered" evidence="1">
    <location>
        <begin position="1"/>
        <end position="20"/>
    </location>
</feature>
<comment type="caution">
    <text evidence="2">The sequence shown here is derived from an EMBL/GenBank/DDBJ whole genome shotgun (WGS) entry which is preliminary data.</text>
</comment>
<proteinExistence type="predicted"/>
<geneLocation type="mitochondrion" evidence="2"/>
<name>A0A101LUR9_PICGL</name>
<dbReference type="EMBL" id="LKAM01000016">
    <property type="protein sequence ID" value="KUM45734.1"/>
    <property type="molecule type" value="Genomic_DNA"/>
</dbReference>
<reference evidence="2" key="1">
    <citation type="journal article" date="2015" name="Genome Biol. Evol.">
        <title>Organellar Genomes of White Spruce (Picea glauca): Assembly and Annotation.</title>
        <authorList>
            <person name="Jackman S.D."/>
            <person name="Warren R.L."/>
            <person name="Gibb E.A."/>
            <person name="Vandervalk B.P."/>
            <person name="Mohamadi H."/>
            <person name="Chu J."/>
            <person name="Raymond A."/>
            <person name="Pleasance S."/>
            <person name="Coope R."/>
            <person name="Wildung M.R."/>
            <person name="Ritland C.E."/>
            <person name="Bousquet J."/>
            <person name="Jones S.J."/>
            <person name="Bohlmann J."/>
            <person name="Birol I."/>
        </authorList>
    </citation>
    <scope>NUCLEOTIDE SEQUENCE [LARGE SCALE GENOMIC DNA]</scope>
    <source>
        <tissue evidence="2">Flushing bud</tissue>
    </source>
</reference>
<dbReference type="AlphaFoldDB" id="A0A101LUR9"/>
<gene>
    <name evidence="2" type="ORF">ABT39_MTgene2300</name>
</gene>
<protein>
    <submittedName>
        <fullName evidence="2">Uncharacterized protein</fullName>
    </submittedName>
</protein>
<keyword evidence="2" id="KW-0496">Mitochondrion</keyword>
<sequence>MSQEPSPYLDLRPPSPGRRPILRDGPMYLHTLFQPFFDAPYVSHIADPRTRKRMPGILVAACFFRRTQSIPTW</sequence>
<organism evidence="2">
    <name type="scientific">Picea glauca</name>
    <name type="common">White spruce</name>
    <name type="synonym">Pinus glauca</name>
    <dbReference type="NCBI Taxonomy" id="3330"/>
    <lineage>
        <taxon>Eukaryota</taxon>
        <taxon>Viridiplantae</taxon>
        <taxon>Streptophyta</taxon>
        <taxon>Embryophyta</taxon>
        <taxon>Tracheophyta</taxon>
        <taxon>Spermatophyta</taxon>
        <taxon>Pinopsida</taxon>
        <taxon>Pinidae</taxon>
        <taxon>Conifers I</taxon>
        <taxon>Pinales</taxon>
        <taxon>Pinaceae</taxon>
        <taxon>Picea</taxon>
    </lineage>
</organism>
<evidence type="ECO:0000256" key="1">
    <source>
        <dbReference type="SAM" id="MobiDB-lite"/>
    </source>
</evidence>